<keyword evidence="2" id="KW-1185">Reference proteome</keyword>
<dbReference type="Gene3D" id="3.30.1330.40">
    <property type="entry name" value="RutC-like"/>
    <property type="match status" value="1"/>
</dbReference>
<evidence type="ECO:0000313" key="1">
    <source>
        <dbReference type="EMBL" id="SFC56876.1"/>
    </source>
</evidence>
<sequence length="135" mass="14442">MNVELIRVGNALDFKDLPLSAACRMGDVVHTAGILPIDPDSGKLVGGSIEEQARLTLTNLVAILERAGSCLAQVGIVRIFLADIARDLAGFNTVYQEFFADHHPARYALGVQLAFPELKVEIQVVAGCPVGERTA</sequence>
<organism evidence="1 2">
    <name type="scientific">Nocardioides terrae</name>
    <dbReference type="NCBI Taxonomy" id="574651"/>
    <lineage>
        <taxon>Bacteria</taxon>
        <taxon>Bacillati</taxon>
        <taxon>Actinomycetota</taxon>
        <taxon>Actinomycetes</taxon>
        <taxon>Propionibacteriales</taxon>
        <taxon>Nocardioidaceae</taxon>
        <taxon>Nocardioides</taxon>
    </lineage>
</organism>
<dbReference type="AlphaFoldDB" id="A0A1I1K809"/>
<dbReference type="PANTHER" id="PTHR11803:SF39">
    <property type="entry name" value="2-IMINOBUTANOATE_2-IMINOPROPANOATE DEAMINASE"/>
    <property type="match status" value="1"/>
</dbReference>
<gene>
    <name evidence="1" type="ORF">SAMN04487968_10829</name>
</gene>
<dbReference type="CDD" id="cd00448">
    <property type="entry name" value="YjgF_YER057c_UK114_family"/>
    <property type="match status" value="1"/>
</dbReference>
<evidence type="ECO:0000313" key="2">
    <source>
        <dbReference type="Proteomes" id="UP000198832"/>
    </source>
</evidence>
<dbReference type="EMBL" id="FOLB01000008">
    <property type="protein sequence ID" value="SFC56876.1"/>
    <property type="molecule type" value="Genomic_DNA"/>
</dbReference>
<name>A0A1I1K809_9ACTN</name>
<proteinExistence type="predicted"/>
<dbReference type="STRING" id="574651.SAMN04487968_10829"/>
<dbReference type="OrthoDB" id="9815126at2"/>
<dbReference type="GO" id="GO:0019239">
    <property type="term" value="F:deaminase activity"/>
    <property type="evidence" value="ECO:0007669"/>
    <property type="project" value="TreeGrafter"/>
</dbReference>
<dbReference type="InterPro" id="IPR035959">
    <property type="entry name" value="RutC-like_sf"/>
</dbReference>
<reference evidence="1 2" key="1">
    <citation type="submission" date="2016-10" db="EMBL/GenBank/DDBJ databases">
        <authorList>
            <person name="de Groot N.N."/>
        </authorList>
    </citation>
    <scope>NUCLEOTIDE SEQUENCE [LARGE SCALE GENOMIC DNA]</scope>
    <source>
        <strain evidence="1 2">CGMCC 1.7056</strain>
    </source>
</reference>
<dbReference type="PANTHER" id="PTHR11803">
    <property type="entry name" value="2-IMINOBUTANOATE/2-IMINOPROPANOATE DEAMINASE RIDA"/>
    <property type="match status" value="1"/>
</dbReference>
<dbReference type="Proteomes" id="UP000198832">
    <property type="component" value="Unassembled WGS sequence"/>
</dbReference>
<dbReference type="RefSeq" id="WP_091123943.1">
    <property type="nucleotide sequence ID" value="NZ_FOLB01000008.1"/>
</dbReference>
<dbReference type="SUPFAM" id="SSF55298">
    <property type="entry name" value="YjgF-like"/>
    <property type="match status" value="1"/>
</dbReference>
<dbReference type="InterPro" id="IPR006175">
    <property type="entry name" value="YjgF/YER057c/UK114"/>
</dbReference>
<accession>A0A1I1K809</accession>
<dbReference type="Pfam" id="PF01042">
    <property type="entry name" value="Ribonuc_L-PSP"/>
    <property type="match status" value="1"/>
</dbReference>
<protein>
    <submittedName>
        <fullName evidence="1">2-iminobutanoate/2-iminopropanoate deaminase</fullName>
    </submittedName>
</protein>
<dbReference type="GO" id="GO:0005829">
    <property type="term" value="C:cytosol"/>
    <property type="evidence" value="ECO:0007669"/>
    <property type="project" value="TreeGrafter"/>
</dbReference>